<reference evidence="1" key="1">
    <citation type="submission" date="2023-08" db="EMBL/GenBank/DDBJ databases">
        <authorList>
            <person name="Alioto T."/>
            <person name="Alioto T."/>
            <person name="Gomez Garrido J."/>
        </authorList>
    </citation>
    <scope>NUCLEOTIDE SEQUENCE</scope>
</reference>
<protein>
    <submittedName>
        <fullName evidence="1">Fanconi anemia group G protein</fullName>
    </submittedName>
</protein>
<gene>
    <name evidence="1" type="ORF">XNOV1_A036094</name>
</gene>
<dbReference type="SUPFAM" id="SSF48452">
    <property type="entry name" value="TPR-like"/>
    <property type="match status" value="2"/>
</dbReference>
<dbReference type="GO" id="GO:0043240">
    <property type="term" value="C:Fanconi anaemia nuclear complex"/>
    <property type="evidence" value="ECO:0007669"/>
    <property type="project" value="InterPro"/>
</dbReference>
<dbReference type="SMART" id="SM00028">
    <property type="entry name" value="TPR"/>
    <property type="match status" value="3"/>
</dbReference>
<dbReference type="InterPro" id="IPR039684">
    <property type="entry name" value="FANCG"/>
</dbReference>
<dbReference type="PANTHER" id="PTHR15254:SF2">
    <property type="entry name" value="FANCONI ANEMIA GROUP G PROTEIN"/>
    <property type="match status" value="1"/>
</dbReference>
<dbReference type="GO" id="GO:0036297">
    <property type="term" value="P:interstrand cross-link repair"/>
    <property type="evidence" value="ECO:0007669"/>
    <property type="project" value="InterPro"/>
</dbReference>
<keyword evidence="2" id="KW-1185">Reference proteome</keyword>
<evidence type="ECO:0000313" key="2">
    <source>
        <dbReference type="Proteomes" id="UP001178508"/>
    </source>
</evidence>
<sequence>MNQPTSLLDGWIQENNKLVNRSKGREDHVPTRDQHTGPCSADFHKLLLKIQGIPPLADHMQLELTVTYNTCVCFTAQSHFSEAELLLKQATERVLHMTVDDHDASNPLVLWRKVLESAGSVPLKEYVLFLLCLQWAIWLATCQLKTIQEFKDELFSLVETFSSAIGGDRRSEAGSSDSPLLLLDPRWLSEHLRICTAIAQGAERLSEGWSSEALSDLQTASSLSAPRTLLAYTHLLSGSCLAQMSRPQMALQCYRKALETDSQCVSALYQSTLIYRQMGNTQAEIQALRLLHSTLMFPHTTEPTLPGTHLLSPAFLLCSQSLSSLLSVPSALSVLHSLALKCVLHGRLSEGVEYYLDLLAALHSENQHAVHVEVPPLPRLPKLYLEAGAALLMARLPADCMALCDEVSSSTVELLPEMVVLEEQEDRCEAETGACAEDEDRVQILLWATAAYLLQGHCYTHMRDWKQAITHYTRCINLLVMVRFKKTGFPPQIPNADMVTKKGTHLCTLQRLKGLSLAGRGISFTQTSQLREALRDLQLSLQALPECVGAGLWCGEVLWRLGRRLEAAACWEKTWSRTTQSSEESLSIYLHEPQTGPLLDSSELRRRIQELGHPSPAQE</sequence>
<dbReference type="Pfam" id="PF13181">
    <property type="entry name" value="TPR_8"/>
    <property type="match status" value="1"/>
</dbReference>
<dbReference type="EMBL" id="OY660875">
    <property type="protein sequence ID" value="CAJ1068853.1"/>
    <property type="molecule type" value="Genomic_DNA"/>
</dbReference>
<dbReference type="InterPro" id="IPR019734">
    <property type="entry name" value="TPR_rpt"/>
</dbReference>
<accession>A0AAV1G6B0</accession>
<dbReference type="Proteomes" id="UP001178508">
    <property type="component" value="Chromosome 12"/>
</dbReference>
<dbReference type="PANTHER" id="PTHR15254">
    <property type="entry name" value="FANCONI ANEMIA GROUP G PROTEIN FAMILY MEMBER"/>
    <property type="match status" value="1"/>
</dbReference>
<evidence type="ECO:0000313" key="1">
    <source>
        <dbReference type="EMBL" id="CAJ1068853.1"/>
    </source>
</evidence>
<dbReference type="Gene3D" id="1.25.40.10">
    <property type="entry name" value="Tetratricopeptide repeat domain"/>
    <property type="match status" value="1"/>
</dbReference>
<dbReference type="InterPro" id="IPR011990">
    <property type="entry name" value="TPR-like_helical_dom_sf"/>
</dbReference>
<dbReference type="AlphaFoldDB" id="A0AAV1G6B0"/>
<organism evidence="1 2">
    <name type="scientific">Xyrichtys novacula</name>
    <name type="common">Pearly razorfish</name>
    <name type="synonym">Hemipteronotus novacula</name>
    <dbReference type="NCBI Taxonomy" id="13765"/>
    <lineage>
        <taxon>Eukaryota</taxon>
        <taxon>Metazoa</taxon>
        <taxon>Chordata</taxon>
        <taxon>Craniata</taxon>
        <taxon>Vertebrata</taxon>
        <taxon>Euteleostomi</taxon>
        <taxon>Actinopterygii</taxon>
        <taxon>Neopterygii</taxon>
        <taxon>Teleostei</taxon>
        <taxon>Neoteleostei</taxon>
        <taxon>Acanthomorphata</taxon>
        <taxon>Eupercaria</taxon>
        <taxon>Labriformes</taxon>
        <taxon>Labridae</taxon>
        <taxon>Xyrichtys</taxon>
    </lineage>
</organism>
<name>A0AAV1G6B0_XYRNO</name>
<proteinExistence type="predicted"/>